<sequence>MWTATRWTAVFAEQAGLFRTAVATADLAADVPSCPGWTFNDLSLHVARFLHTATRYLTSGSIVELRPVPVRRDVDPLKYLDEQLAAANQVLRNTSGNRPVWTFSPAAPDLAWVWHRRVAHELNLRRWDAQAALRTLTPTDREQAADAIDELLGTLLAARLRGDSAPASLSAADGKGTAVVSCTDGAQSWHVRFAPGVVPEVRSAAPDEQADARLSNRTANVLYQLWSRMQLTGSGDLAVLRALRMS</sequence>
<gene>
    <name evidence="2" type="ORF">CLV71_12425</name>
</gene>
<feature type="domain" description="Mycothiol-dependent maleylpyruvate isomerase metal-binding" evidence="1">
    <location>
        <begin position="16"/>
        <end position="130"/>
    </location>
</feature>
<dbReference type="EMBL" id="SOCP01000024">
    <property type="protein sequence ID" value="TDV40008.1"/>
    <property type="molecule type" value="Genomic_DNA"/>
</dbReference>
<accession>A0A4R7UTL3</accession>
<comment type="caution">
    <text evidence="2">The sequence shown here is derived from an EMBL/GenBank/DDBJ whole genome shotgun (WGS) entry which is preliminary data.</text>
</comment>
<dbReference type="PANTHER" id="PTHR40758:SF1">
    <property type="entry name" value="CONSERVED PROTEIN"/>
    <property type="match status" value="1"/>
</dbReference>
<keyword evidence="2" id="KW-0670">Pyruvate</keyword>
<dbReference type="Pfam" id="PF11716">
    <property type="entry name" value="MDMPI_N"/>
    <property type="match status" value="1"/>
</dbReference>
<dbReference type="Proteomes" id="UP000294927">
    <property type="component" value="Unassembled WGS sequence"/>
</dbReference>
<keyword evidence="3" id="KW-1185">Reference proteome</keyword>
<dbReference type="PANTHER" id="PTHR40758">
    <property type="entry name" value="CONSERVED PROTEIN"/>
    <property type="match status" value="1"/>
</dbReference>
<reference evidence="2 3" key="1">
    <citation type="submission" date="2019-03" db="EMBL/GenBank/DDBJ databases">
        <title>Genomic Encyclopedia of Archaeal and Bacterial Type Strains, Phase II (KMG-II): from individual species to whole genera.</title>
        <authorList>
            <person name="Goeker M."/>
        </authorList>
    </citation>
    <scope>NUCLEOTIDE SEQUENCE [LARGE SCALE GENOMIC DNA]</scope>
    <source>
        <strain evidence="2 3">DSM 45499</strain>
    </source>
</reference>
<dbReference type="GO" id="GO:0046872">
    <property type="term" value="F:metal ion binding"/>
    <property type="evidence" value="ECO:0007669"/>
    <property type="project" value="InterPro"/>
</dbReference>
<dbReference type="RefSeq" id="WP_243867309.1">
    <property type="nucleotide sequence ID" value="NZ_SOCP01000024.1"/>
</dbReference>
<name>A0A4R7UTL3_9PSEU</name>
<keyword evidence="2" id="KW-0413">Isomerase</keyword>
<evidence type="ECO:0000313" key="3">
    <source>
        <dbReference type="Proteomes" id="UP000294927"/>
    </source>
</evidence>
<proteinExistence type="predicted"/>
<dbReference type="GO" id="GO:0005886">
    <property type="term" value="C:plasma membrane"/>
    <property type="evidence" value="ECO:0007669"/>
    <property type="project" value="TreeGrafter"/>
</dbReference>
<dbReference type="AlphaFoldDB" id="A0A4R7UTL3"/>
<evidence type="ECO:0000259" key="1">
    <source>
        <dbReference type="Pfam" id="PF11716"/>
    </source>
</evidence>
<organism evidence="2 3">
    <name type="scientific">Actinophytocola oryzae</name>
    <dbReference type="NCBI Taxonomy" id="502181"/>
    <lineage>
        <taxon>Bacteria</taxon>
        <taxon>Bacillati</taxon>
        <taxon>Actinomycetota</taxon>
        <taxon>Actinomycetes</taxon>
        <taxon>Pseudonocardiales</taxon>
        <taxon>Pseudonocardiaceae</taxon>
    </lineage>
</organism>
<protein>
    <submittedName>
        <fullName evidence="2">Mycothiol maleylpyruvate isomerase-like protein</fullName>
    </submittedName>
</protein>
<evidence type="ECO:0000313" key="2">
    <source>
        <dbReference type="EMBL" id="TDV40008.1"/>
    </source>
</evidence>
<dbReference type="GO" id="GO:0016853">
    <property type="term" value="F:isomerase activity"/>
    <property type="evidence" value="ECO:0007669"/>
    <property type="project" value="UniProtKB-KW"/>
</dbReference>
<dbReference type="InterPro" id="IPR024344">
    <property type="entry name" value="MDMPI_metal-binding"/>
</dbReference>